<proteinExistence type="predicted"/>
<accession>A0A2U2CGV8</accession>
<sequence length="245" mass="26451">MRVAGLKSSCRRTAGRPKTRRCAARSRWRPRSLAMGRRLPQKARIRLDNASGKLPETSMFEYKVVPAPVRAVRVKGLKTTAERFAHTLAESINAESAGGWQFVRCETMPCETRSAFGATKQSQQVVMIFTRETGVRRPDAGAALAAAQAAPAGIDPEAERAAPPVVAPAPKLAAKPAPQPAPQPAAAVEDEPTAPAKRREPLFRSGAMLRSEGAARNEPVLRPRADPGPDDDAESDGHETRHDER</sequence>
<organism evidence="2 3">
    <name type="scientific">Pararhodobacter marinus</name>
    <dbReference type="NCBI Taxonomy" id="2184063"/>
    <lineage>
        <taxon>Bacteria</taxon>
        <taxon>Pseudomonadati</taxon>
        <taxon>Pseudomonadota</taxon>
        <taxon>Alphaproteobacteria</taxon>
        <taxon>Rhodobacterales</taxon>
        <taxon>Paracoccaceae</taxon>
        <taxon>Pararhodobacter</taxon>
    </lineage>
</organism>
<feature type="compositionally biased region" description="Basic and acidic residues" evidence="1">
    <location>
        <begin position="213"/>
        <end position="227"/>
    </location>
</feature>
<name>A0A2U2CGV8_9RHOB</name>
<dbReference type="OrthoDB" id="7658888at2"/>
<feature type="region of interest" description="Disordered" evidence="1">
    <location>
        <begin position="1"/>
        <end position="22"/>
    </location>
</feature>
<feature type="region of interest" description="Disordered" evidence="1">
    <location>
        <begin position="170"/>
        <end position="245"/>
    </location>
</feature>
<feature type="compositionally biased region" description="Basic residues" evidence="1">
    <location>
        <begin position="9"/>
        <end position="22"/>
    </location>
</feature>
<feature type="compositionally biased region" description="Basic and acidic residues" evidence="1">
    <location>
        <begin position="235"/>
        <end position="245"/>
    </location>
</feature>
<evidence type="ECO:0008006" key="4">
    <source>
        <dbReference type="Google" id="ProtNLM"/>
    </source>
</evidence>
<protein>
    <recommendedName>
        <fullName evidence="4">DUF4177 domain-containing protein</fullName>
    </recommendedName>
</protein>
<dbReference type="Proteomes" id="UP000244940">
    <property type="component" value="Unassembled WGS sequence"/>
</dbReference>
<gene>
    <name evidence="2" type="ORF">C4N9_03730</name>
</gene>
<comment type="caution">
    <text evidence="2">The sequence shown here is derived from an EMBL/GenBank/DDBJ whole genome shotgun (WGS) entry which is preliminary data.</text>
</comment>
<evidence type="ECO:0000313" key="3">
    <source>
        <dbReference type="Proteomes" id="UP000244940"/>
    </source>
</evidence>
<reference evidence="2 3" key="1">
    <citation type="submission" date="2018-05" db="EMBL/GenBank/DDBJ databases">
        <title>Pararhodobacter marina sp. nov., isolated from deep-sea water of the Indian Ocean.</title>
        <authorList>
            <person name="Lai Q.Sr."/>
            <person name="Liu X."/>
            <person name="Shao Z."/>
        </authorList>
    </citation>
    <scope>NUCLEOTIDE SEQUENCE [LARGE SCALE GENOMIC DNA]</scope>
    <source>
        <strain evidence="2 3">CIC4N-9</strain>
    </source>
</reference>
<keyword evidence="3" id="KW-1185">Reference proteome</keyword>
<dbReference type="EMBL" id="QEYD01000002">
    <property type="protein sequence ID" value="PWE31120.1"/>
    <property type="molecule type" value="Genomic_DNA"/>
</dbReference>
<evidence type="ECO:0000256" key="1">
    <source>
        <dbReference type="SAM" id="MobiDB-lite"/>
    </source>
</evidence>
<dbReference type="AlphaFoldDB" id="A0A2U2CGV8"/>
<evidence type="ECO:0000313" key="2">
    <source>
        <dbReference type="EMBL" id="PWE31120.1"/>
    </source>
</evidence>